<gene>
    <name evidence="2" type="ORF">OPV22_024972</name>
</gene>
<dbReference type="AlphaFoldDB" id="A0AAV8QI76"/>
<evidence type="ECO:0000256" key="1">
    <source>
        <dbReference type="SAM" id="MobiDB-lite"/>
    </source>
</evidence>
<comment type="caution">
    <text evidence="2">The sequence shown here is derived from an EMBL/GenBank/DDBJ whole genome shotgun (WGS) entry which is preliminary data.</text>
</comment>
<dbReference type="EMBL" id="JAQQAF010000007">
    <property type="protein sequence ID" value="KAJ8470629.1"/>
    <property type="molecule type" value="Genomic_DNA"/>
</dbReference>
<name>A0AAV8QI76_ENSVE</name>
<sequence>MDEAVMDGLRERRRRRNFWGVRTNTFPMRRAVRSGGVSLGGLEEEEGREEGEQKTQPLSRRLRSLESLLRPPRRELTLRPLLLHQTFGVPRESTRIHRREIGTILMPW</sequence>
<evidence type="ECO:0000313" key="3">
    <source>
        <dbReference type="Proteomes" id="UP001222027"/>
    </source>
</evidence>
<keyword evidence="3" id="KW-1185">Reference proteome</keyword>
<evidence type="ECO:0000313" key="2">
    <source>
        <dbReference type="EMBL" id="KAJ8470629.1"/>
    </source>
</evidence>
<organism evidence="2 3">
    <name type="scientific">Ensete ventricosum</name>
    <name type="common">Abyssinian banana</name>
    <name type="synonym">Musa ensete</name>
    <dbReference type="NCBI Taxonomy" id="4639"/>
    <lineage>
        <taxon>Eukaryota</taxon>
        <taxon>Viridiplantae</taxon>
        <taxon>Streptophyta</taxon>
        <taxon>Embryophyta</taxon>
        <taxon>Tracheophyta</taxon>
        <taxon>Spermatophyta</taxon>
        <taxon>Magnoliopsida</taxon>
        <taxon>Liliopsida</taxon>
        <taxon>Zingiberales</taxon>
        <taxon>Musaceae</taxon>
        <taxon>Ensete</taxon>
    </lineage>
</organism>
<accession>A0AAV8QI76</accession>
<proteinExistence type="predicted"/>
<feature type="region of interest" description="Disordered" evidence="1">
    <location>
        <begin position="35"/>
        <end position="62"/>
    </location>
</feature>
<protein>
    <submittedName>
        <fullName evidence="2">Uncharacterized protein</fullName>
    </submittedName>
</protein>
<reference evidence="2 3" key="1">
    <citation type="submission" date="2022-12" db="EMBL/GenBank/DDBJ databases">
        <title>Chromosome-scale assembly of the Ensete ventricosum genome.</title>
        <authorList>
            <person name="Dussert Y."/>
            <person name="Stocks J."/>
            <person name="Wendawek A."/>
            <person name="Woldeyes F."/>
            <person name="Nichols R.A."/>
            <person name="Borrell J.S."/>
        </authorList>
    </citation>
    <scope>NUCLEOTIDE SEQUENCE [LARGE SCALE GENOMIC DNA]</scope>
    <source>
        <strain evidence="3">cv. Maze</strain>
        <tissue evidence="2">Seeds</tissue>
    </source>
</reference>
<dbReference type="Proteomes" id="UP001222027">
    <property type="component" value="Unassembled WGS sequence"/>
</dbReference>